<keyword evidence="2 4" id="KW-0689">Ribosomal protein</keyword>
<protein>
    <submittedName>
        <fullName evidence="4">Ribosomal protein S3</fullName>
    </submittedName>
</protein>
<dbReference type="AlphaFoldDB" id="A0A7G9IVN5"/>
<evidence type="ECO:0000256" key="3">
    <source>
        <dbReference type="ARBA" id="ARBA00023274"/>
    </source>
</evidence>
<reference evidence="4" key="1">
    <citation type="submission" date="2020-07" db="EMBL/GenBank/DDBJ databases">
        <title>Complete mitochondrial genomes reveal population-level patterns in the widespread red alga Gelidiella fanii (Gelidiales, Rhodophyta).</title>
        <authorList>
            <person name="Boo G.H."/>
            <person name="Zubia M."/>
            <person name="Hughey J.R."/>
            <person name="Sherwood A.R."/>
            <person name="Fujii M.T."/>
            <person name="Boo S.M."/>
            <person name="Miller K.A."/>
        </authorList>
    </citation>
    <scope>NUCLEOTIDE SEQUENCE</scope>
</reference>
<sequence>MAQKTNPIGLRLGLTQVWGTILQNYGNKNKFYSSFILKQFVLNNFLQKYIHTKTNYSLNKIVIELNCKSSKLKFSYAIKKNTLNTKLLNLYEQPLRQLCTSMHSCSNIEVFRELNSSITARLITSYVNYLFEQKLPLKLILASLENLLKDNLNLGKIIMLRNGVTKVVLKGFKLKISGRFDNTRNRMAKNYEQSYGSLSLAQLKSYVEFHSQTVFTKLGTCTIQVYLFYEIKDANKKKNS</sequence>
<organism evidence="4">
    <name type="scientific">Gelidiella acerosa</name>
    <dbReference type="NCBI Taxonomy" id="28867"/>
    <lineage>
        <taxon>Eukaryota</taxon>
        <taxon>Rhodophyta</taxon>
        <taxon>Florideophyceae</taxon>
        <taxon>Rhodymeniophycidae</taxon>
        <taxon>Gelidiales</taxon>
        <taxon>Gelidiellaceae</taxon>
        <taxon>Gelidiella</taxon>
    </lineage>
</organism>
<accession>A0A7G9IVN5</accession>
<dbReference type="RefSeq" id="YP_009988291.1">
    <property type="nucleotide sequence ID" value="NC_052712.1"/>
</dbReference>
<dbReference type="GeneID" id="62620038"/>
<dbReference type="Gene3D" id="3.30.1140.32">
    <property type="entry name" value="Ribosomal protein S3, C-terminal domain"/>
    <property type="match status" value="1"/>
</dbReference>
<geneLocation type="mitochondrion" evidence="4"/>
<dbReference type="InterPro" id="IPR036419">
    <property type="entry name" value="Ribosomal_S3_C_sf"/>
</dbReference>
<comment type="similarity">
    <text evidence="1">Belongs to the universal ribosomal protein uS3 family.</text>
</comment>
<dbReference type="GO" id="GO:0003723">
    <property type="term" value="F:RNA binding"/>
    <property type="evidence" value="ECO:0007669"/>
    <property type="project" value="InterPro"/>
</dbReference>
<gene>
    <name evidence="4" type="primary">rps3</name>
</gene>
<evidence type="ECO:0000313" key="4">
    <source>
        <dbReference type="EMBL" id="QNM39429.1"/>
    </source>
</evidence>
<name>A0A7G9IVN5_9FLOR</name>
<evidence type="ECO:0000256" key="2">
    <source>
        <dbReference type="ARBA" id="ARBA00022980"/>
    </source>
</evidence>
<dbReference type="GO" id="GO:1990904">
    <property type="term" value="C:ribonucleoprotein complex"/>
    <property type="evidence" value="ECO:0007669"/>
    <property type="project" value="UniProtKB-KW"/>
</dbReference>
<dbReference type="SUPFAM" id="SSF54821">
    <property type="entry name" value="Ribosomal protein S3 C-terminal domain"/>
    <property type="match status" value="1"/>
</dbReference>
<evidence type="ECO:0000256" key="1">
    <source>
        <dbReference type="ARBA" id="ARBA00010761"/>
    </source>
</evidence>
<proteinExistence type="inferred from homology"/>
<dbReference type="EMBL" id="MT742595">
    <property type="protein sequence ID" value="QNM39429.1"/>
    <property type="molecule type" value="Genomic_DNA"/>
</dbReference>
<dbReference type="InterPro" id="IPR009019">
    <property type="entry name" value="KH_sf_prok-type"/>
</dbReference>
<keyword evidence="4" id="KW-0496">Mitochondrion</keyword>
<dbReference type="SUPFAM" id="SSF54814">
    <property type="entry name" value="Prokaryotic type KH domain (KH-domain type II)"/>
    <property type="match status" value="1"/>
</dbReference>
<keyword evidence="3" id="KW-0687">Ribonucleoprotein</keyword>
<dbReference type="GO" id="GO:0005840">
    <property type="term" value="C:ribosome"/>
    <property type="evidence" value="ECO:0007669"/>
    <property type="project" value="UniProtKB-KW"/>
</dbReference>